<dbReference type="RefSeq" id="XP_005768969.1">
    <property type="nucleotide sequence ID" value="XM_005768912.1"/>
</dbReference>
<evidence type="ECO:0000313" key="2">
    <source>
        <dbReference type="EnsemblProtists" id="EOD16540"/>
    </source>
</evidence>
<organism evidence="2 3">
    <name type="scientific">Emiliania huxleyi (strain CCMP1516)</name>
    <dbReference type="NCBI Taxonomy" id="280463"/>
    <lineage>
        <taxon>Eukaryota</taxon>
        <taxon>Haptista</taxon>
        <taxon>Haptophyta</taxon>
        <taxon>Prymnesiophyceae</taxon>
        <taxon>Isochrysidales</taxon>
        <taxon>Noelaerhabdaceae</taxon>
        <taxon>Emiliania</taxon>
    </lineage>
</organism>
<keyword evidence="3" id="KW-1185">Reference proteome</keyword>
<dbReference type="GeneID" id="17262692"/>
<feature type="region of interest" description="Disordered" evidence="1">
    <location>
        <begin position="419"/>
        <end position="492"/>
    </location>
</feature>
<feature type="compositionally biased region" description="Pro residues" evidence="1">
    <location>
        <begin position="452"/>
        <end position="471"/>
    </location>
</feature>
<accession>A0A0D3IZ55</accession>
<dbReference type="EnsemblProtists" id="EOD16540">
    <property type="protein sequence ID" value="EOD16540"/>
    <property type="gene ID" value="EMIHUDRAFT_459149"/>
</dbReference>
<dbReference type="PaxDb" id="2903-EOD16540"/>
<name>A0A0D3IZ55_EMIH1</name>
<feature type="region of interest" description="Disordered" evidence="1">
    <location>
        <begin position="293"/>
        <end position="321"/>
    </location>
</feature>
<dbReference type="Proteomes" id="UP000013827">
    <property type="component" value="Unassembled WGS sequence"/>
</dbReference>
<sequence length="546" mass="56981">MLVLLSNPGAPWQPAATTCGVSIRTVLEVDILWPRWASTAVQHYCDTGTPINPSGFATRGRRMTPTSSQLDAAVGQFGPRERVVKPPTKSGEFLVCELCDAGKLADGIAVSTVNKTGSAANAWGEKPHSEAQAWCDLVEADRPLGVSKLFKYSCVVCVRTAQVFSREYFPIAKPSQSVLAAVRESGSHEGMRALVALAKGEVLADGVDPRQRRELLLTLHFSVLVSEYAAAVRRRREPEASATLRQVAVAQRQKLVAALSGPLVGLAATAAAAAAEQLLSPLIADGEWSAFSGQPAATPPAAKTIAPATEPRTVSLSTPPQRGEAVDFVVESVQETRHNGPVRLFANGRKFVCFGRYARGVRSGQRIRAAVERHEPSGRFGPQTVLDPATLRVGEAHKRPAGGAAVAVARPDMPVILSASPRTTTGAAPPAKSALRAESVVEVEVEARPQPDRPPATTPPQPSSSPSPPTASPGAASHAAGASGGVPSRASGSVKDMADKLAAELGLAEGAKIPEVAKAACGMLEVDRTGSLAAQIAACYAKLFAK</sequence>
<feature type="compositionally biased region" description="Low complexity" evidence="1">
    <location>
        <begin position="472"/>
        <end position="488"/>
    </location>
</feature>
<reference evidence="3" key="1">
    <citation type="journal article" date="2013" name="Nature">
        <title>Pan genome of the phytoplankton Emiliania underpins its global distribution.</title>
        <authorList>
            <person name="Read B.A."/>
            <person name="Kegel J."/>
            <person name="Klute M.J."/>
            <person name="Kuo A."/>
            <person name="Lefebvre S.C."/>
            <person name="Maumus F."/>
            <person name="Mayer C."/>
            <person name="Miller J."/>
            <person name="Monier A."/>
            <person name="Salamov A."/>
            <person name="Young J."/>
            <person name="Aguilar M."/>
            <person name="Claverie J.M."/>
            <person name="Frickenhaus S."/>
            <person name="Gonzalez K."/>
            <person name="Herman E.K."/>
            <person name="Lin Y.C."/>
            <person name="Napier J."/>
            <person name="Ogata H."/>
            <person name="Sarno A.F."/>
            <person name="Shmutz J."/>
            <person name="Schroeder D."/>
            <person name="de Vargas C."/>
            <person name="Verret F."/>
            <person name="von Dassow P."/>
            <person name="Valentin K."/>
            <person name="Van de Peer Y."/>
            <person name="Wheeler G."/>
            <person name="Dacks J.B."/>
            <person name="Delwiche C.F."/>
            <person name="Dyhrman S.T."/>
            <person name="Glockner G."/>
            <person name="John U."/>
            <person name="Richards T."/>
            <person name="Worden A.Z."/>
            <person name="Zhang X."/>
            <person name="Grigoriev I.V."/>
            <person name="Allen A.E."/>
            <person name="Bidle K."/>
            <person name="Borodovsky M."/>
            <person name="Bowler C."/>
            <person name="Brownlee C."/>
            <person name="Cock J.M."/>
            <person name="Elias M."/>
            <person name="Gladyshev V.N."/>
            <person name="Groth M."/>
            <person name="Guda C."/>
            <person name="Hadaegh A."/>
            <person name="Iglesias-Rodriguez M.D."/>
            <person name="Jenkins J."/>
            <person name="Jones B.M."/>
            <person name="Lawson T."/>
            <person name="Leese F."/>
            <person name="Lindquist E."/>
            <person name="Lobanov A."/>
            <person name="Lomsadze A."/>
            <person name="Malik S.B."/>
            <person name="Marsh M.E."/>
            <person name="Mackinder L."/>
            <person name="Mock T."/>
            <person name="Mueller-Roeber B."/>
            <person name="Pagarete A."/>
            <person name="Parker M."/>
            <person name="Probert I."/>
            <person name="Quesneville H."/>
            <person name="Raines C."/>
            <person name="Rensing S.A."/>
            <person name="Riano-Pachon D.M."/>
            <person name="Richier S."/>
            <person name="Rokitta S."/>
            <person name="Shiraiwa Y."/>
            <person name="Soanes D.M."/>
            <person name="van der Giezen M."/>
            <person name="Wahlund T.M."/>
            <person name="Williams B."/>
            <person name="Wilson W."/>
            <person name="Wolfe G."/>
            <person name="Wurch L.L."/>
        </authorList>
    </citation>
    <scope>NUCLEOTIDE SEQUENCE</scope>
</reference>
<evidence type="ECO:0000313" key="3">
    <source>
        <dbReference type="Proteomes" id="UP000013827"/>
    </source>
</evidence>
<reference evidence="2" key="2">
    <citation type="submission" date="2024-10" db="UniProtKB">
        <authorList>
            <consortium name="EnsemblProtists"/>
        </authorList>
    </citation>
    <scope>IDENTIFICATION</scope>
</reference>
<dbReference type="KEGG" id="ehx:EMIHUDRAFT_459149"/>
<feature type="compositionally biased region" description="Low complexity" evidence="1">
    <location>
        <begin position="295"/>
        <end position="311"/>
    </location>
</feature>
<dbReference type="AlphaFoldDB" id="A0A0D3IZ55"/>
<evidence type="ECO:0000256" key="1">
    <source>
        <dbReference type="SAM" id="MobiDB-lite"/>
    </source>
</evidence>
<dbReference type="HOGENOM" id="CLU_603312_0_0_1"/>
<protein>
    <submittedName>
        <fullName evidence="2">Uncharacterized protein</fullName>
    </submittedName>
</protein>
<proteinExistence type="predicted"/>